<dbReference type="RefSeq" id="XP_002289929.1">
    <property type="nucleotide sequence ID" value="XM_002289893.1"/>
</dbReference>
<reference evidence="2 3" key="1">
    <citation type="journal article" date="2004" name="Science">
        <title>The genome of the diatom Thalassiosira pseudonana: ecology, evolution, and metabolism.</title>
        <authorList>
            <person name="Armbrust E.V."/>
            <person name="Berges J.A."/>
            <person name="Bowler C."/>
            <person name="Green B.R."/>
            <person name="Martinez D."/>
            <person name="Putnam N.H."/>
            <person name="Zhou S."/>
            <person name="Allen A.E."/>
            <person name="Apt K.E."/>
            <person name="Bechner M."/>
            <person name="Brzezinski M.A."/>
            <person name="Chaal B.K."/>
            <person name="Chiovitti A."/>
            <person name="Davis A.K."/>
            <person name="Demarest M.S."/>
            <person name="Detter J.C."/>
            <person name="Glavina T."/>
            <person name="Goodstein D."/>
            <person name="Hadi M.Z."/>
            <person name="Hellsten U."/>
            <person name="Hildebrand M."/>
            <person name="Jenkins B.D."/>
            <person name="Jurka J."/>
            <person name="Kapitonov V.V."/>
            <person name="Kroger N."/>
            <person name="Lau W.W."/>
            <person name="Lane T.W."/>
            <person name="Larimer F.W."/>
            <person name="Lippmeier J.C."/>
            <person name="Lucas S."/>
            <person name="Medina M."/>
            <person name="Montsant A."/>
            <person name="Obornik M."/>
            <person name="Parker M.S."/>
            <person name="Palenik B."/>
            <person name="Pazour G.J."/>
            <person name="Richardson P.M."/>
            <person name="Rynearson T.A."/>
            <person name="Saito M.A."/>
            <person name="Schwartz D.C."/>
            <person name="Thamatrakoln K."/>
            <person name="Valentin K."/>
            <person name="Vardi A."/>
            <person name="Wilkerson F.P."/>
            <person name="Rokhsar D.S."/>
        </authorList>
    </citation>
    <scope>NUCLEOTIDE SEQUENCE [LARGE SCALE GENOMIC DNA]</scope>
    <source>
        <strain evidence="2 3">CCMP1335</strain>
    </source>
</reference>
<evidence type="ECO:0000256" key="1">
    <source>
        <dbReference type="SAM" id="MobiDB-lite"/>
    </source>
</evidence>
<name>B8C068_THAPS</name>
<evidence type="ECO:0000313" key="3">
    <source>
        <dbReference type="Proteomes" id="UP000001449"/>
    </source>
</evidence>
<dbReference type="InParanoid" id="B8C068"/>
<dbReference type="Proteomes" id="UP000001449">
    <property type="component" value="Chromosome 4"/>
</dbReference>
<keyword evidence="3" id="KW-1185">Reference proteome</keyword>
<sequence length="342" mass="37633">MSDADGGGDGDESIPFPADETQTQQSSQRTASTTTATPSTDDASVGSGCSSNSKAEERRRRREHWRREHENQLRVDGTFPRRHSSISKLGGDADRQAVSARVVSQSHLGTKSTASPHTLPPAVSDSVRVRSNLLRTLGIQKKPVVMEDVKLGESTKDKAGGHRRIQSADGRSLLLGLGGGDIPVPGKTNAPANRSLLSAVRMKEELKYDSDDDLEPNNAEQNSYSRFFGVRQSSSADSKLPKNFTHIPRRRRLVFSDDVVVVPIPMRSEYSNRIKERMYSNRVELSENAQRNVVEFEAEGWDASTVLDDEGQFYKCPLTGELIHPVHLAYFKGAGEGGDDQR</sequence>
<dbReference type="EMBL" id="CM000641">
    <property type="protein sequence ID" value="EED93466.1"/>
    <property type="molecule type" value="Genomic_DNA"/>
</dbReference>
<organism evidence="2 3">
    <name type="scientific">Thalassiosira pseudonana</name>
    <name type="common">Marine diatom</name>
    <name type="synonym">Cyclotella nana</name>
    <dbReference type="NCBI Taxonomy" id="35128"/>
    <lineage>
        <taxon>Eukaryota</taxon>
        <taxon>Sar</taxon>
        <taxon>Stramenopiles</taxon>
        <taxon>Ochrophyta</taxon>
        <taxon>Bacillariophyta</taxon>
        <taxon>Coscinodiscophyceae</taxon>
        <taxon>Thalassiosirophycidae</taxon>
        <taxon>Thalassiosirales</taxon>
        <taxon>Thalassiosiraceae</taxon>
        <taxon>Thalassiosira</taxon>
    </lineage>
</organism>
<dbReference type="eggNOG" id="ENOG502SGMP">
    <property type="taxonomic scope" value="Eukaryota"/>
</dbReference>
<reference evidence="2 3" key="2">
    <citation type="journal article" date="2008" name="Nature">
        <title>The Phaeodactylum genome reveals the evolutionary history of diatom genomes.</title>
        <authorList>
            <person name="Bowler C."/>
            <person name="Allen A.E."/>
            <person name="Badger J.H."/>
            <person name="Grimwood J."/>
            <person name="Jabbari K."/>
            <person name="Kuo A."/>
            <person name="Maheswari U."/>
            <person name="Martens C."/>
            <person name="Maumus F."/>
            <person name="Otillar R.P."/>
            <person name="Rayko E."/>
            <person name="Salamov A."/>
            <person name="Vandepoele K."/>
            <person name="Beszteri B."/>
            <person name="Gruber A."/>
            <person name="Heijde M."/>
            <person name="Katinka M."/>
            <person name="Mock T."/>
            <person name="Valentin K."/>
            <person name="Verret F."/>
            <person name="Berges J.A."/>
            <person name="Brownlee C."/>
            <person name="Cadoret J.P."/>
            <person name="Chiovitti A."/>
            <person name="Choi C.J."/>
            <person name="Coesel S."/>
            <person name="De Martino A."/>
            <person name="Detter J.C."/>
            <person name="Durkin C."/>
            <person name="Falciatore A."/>
            <person name="Fournet J."/>
            <person name="Haruta M."/>
            <person name="Huysman M.J."/>
            <person name="Jenkins B.D."/>
            <person name="Jiroutova K."/>
            <person name="Jorgensen R.E."/>
            <person name="Joubert Y."/>
            <person name="Kaplan A."/>
            <person name="Kroger N."/>
            <person name="Kroth P.G."/>
            <person name="La Roche J."/>
            <person name="Lindquist E."/>
            <person name="Lommer M."/>
            <person name="Martin-Jezequel V."/>
            <person name="Lopez P.J."/>
            <person name="Lucas S."/>
            <person name="Mangogna M."/>
            <person name="McGinnis K."/>
            <person name="Medlin L.K."/>
            <person name="Montsant A."/>
            <person name="Oudot-Le Secq M.P."/>
            <person name="Napoli C."/>
            <person name="Obornik M."/>
            <person name="Parker M.S."/>
            <person name="Petit J.L."/>
            <person name="Porcel B.M."/>
            <person name="Poulsen N."/>
            <person name="Robison M."/>
            <person name="Rychlewski L."/>
            <person name="Rynearson T.A."/>
            <person name="Schmutz J."/>
            <person name="Shapiro H."/>
            <person name="Siaut M."/>
            <person name="Stanley M."/>
            <person name="Sussman M.R."/>
            <person name="Taylor A.R."/>
            <person name="Vardi A."/>
            <person name="von Dassow P."/>
            <person name="Vyverman W."/>
            <person name="Willis A."/>
            <person name="Wyrwicz L.S."/>
            <person name="Rokhsar D.S."/>
            <person name="Weissenbach J."/>
            <person name="Armbrust E.V."/>
            <person name="Green B.R."/>
            <person name="Van de Peer Y."/>
            <person name="Grigoriev I.V."/>
        </authorList>
    </citation>
    <scope>NUCLEOTIDE SEQUENCE [LARGE SCALE GENOMIC DNA]</scope>
    <source>
        <strain evidence="2 3">CCMP1335</strain>
    </source>
</reference>
<feature type="compositionally biased region" description="Acidic residues" evidence="1">
    <location>
        <begin position="1"/>
        <end position="12"/>
    </location>
</feature>
<dbReference type="PaxDb" id="35128-Thaps22407"/>
<dbReference type="KEGG" id="tps:THAPSDRAFT_22407"/>
<protein>
    <submittedName>
        <fullName evidence="2">Uncharacterized protein</fullName>
    </submittedName>
</protein>
<dbReference type="GeneID" id="7443760"/>
<feature type="region of interest" description="Disordered" evidence="1">
    <location>
        <begin position="1"/>
        <end position="124"/>
    </location>
</feature>
<accession>B8C068</accession>
<dbReference type="AlphaFoldDB" id="B8C068"/>
<proteinExistence type="predicted"/>
<dbReference type="HOGENOM" id="CLU_812589_0_0_1"/>
<feature type="compositionally biased region" description="Polar residues" evidence="1">
    <location>
        <begin position="102"/>
        <end position="116"/>
    </location>
</feature>
<feature type="compositionally biased region" description="Low complexity" evidence="1">
    <location>
        <begin position="21"/>
        <end position="40"/>
    </location>
</feature>
<gene>
    <name evidence="2" type="ORF">THAPSDRAFT_22407</name>
</gene>
<evidence type="ECO:0000313" key="2">
    <source>
        <dbReference type="EMBL" id="EED93466.1"/>
    </source>
</evidence>
<dbReference type="OMA" id="IKERMYS"/>